<feature type="compositionally biased region" description="Basic and acidic residues" evidence="1">
    <location>
        <begin position="83"/>
        <end position="97"/>
    </location>
</feature>
<evidence type="ECO:0000313" key="3">
    <source>
        <dbReference type="Proteomes" id="UP001152803"/>
    </source>
</evidence>
<dbReference type="AlphaFoldDB" id="A0A9Q1D0S1"/>
<gene>
    <name evidence="2" type="ORF">COCON_G00211880</name>
</gene>
<accession>A0A9Q1D0S1</accession>
<comment type="caution">
    <text evidence="2">The sequence shown here is derived from an EMBL/GenBank/DDBJ whole genome shotgun (WGS) entry which is preliminary data.</text>
</comment>
<reference evidence="2" key="1">
    <citation type="journal article" date="2023" name="Science">
        <title>Genome structures resolve the early diversification of teleost fishes.</title>
        <authorList>
            <person name="Parey E."/>
            <person name="Louis A."/>
            <person name="Montfort J."/>
            <person name="Bouchez O."/>
            <person name="Roques C."/>
            <person name="Iampietro C."/>
            <person name="Lluch J."/>
            <person name="Castinel A."/>
            <person name="Donnadieu C."/>
            <person name="Desvignes T."/>
            <person name="Floi Bucao C."/>
            <person name="Jouanno E."/>
            <person name="Wen M."/>
            <person name="Mejri S."/>
            <person name="Dirks R."/>
            <person name="Jansen H."/>
            <person name="Henkel C."/>
            <person name="Chen W.J."/>
            <person name="Zahm M."/>
            <person name="Cabau C."/>
            <person name="Klopp C."/>
            <person name="Thompson A.W."/>
            <person name="Robinson-Rechavi M."/>
            <person name="Braasch I."/>
            <person name="Lecointre G."/>
            <person name="Bobe J."/>
            <person name="Postlethwait J.H."/>
            <person name="Berthelot C."/>
            <person name="Roest Crollius H."/>
            <person name="Guiguen Y."/>
        </authorList>
    </citation>
    <scope>NUCLEOTIDE SEQUENCE</scope>
    <source>
        <strain evidence="2">Concon-B</strain>
    </source>
</reference>
<feature type="region of interest" description="Disordered" evidence="1">
    <location>
        <begin position="83"/>
        <end position="181"/>
    </location>
</feature>
<sequence length="181" mass="20521">MKRKWWRCTATTLATPGTCPSRKATSCTSPINTQYEVFKPIISQHVTHHFLLHLPSNHRFYSAPPVVPKMAIDMFPFLEPATRPRRDHERAQRERPDSPPIFIIPFTTEDRAHSPPRYSQTQFSPRHPLRRGGDDRPELFQVDPEGVPPPYTVVELPPPMGPHGPPPPPPPPPPLRSLSCA</sequence>
<evidence type="ECO:0000313" key="2">
    <source>
        <dbReference type="EMBL" id="KAJ8254576.1"/>
    </source>
</evidence>
<proteinExistence type="predicted"/>
<evidence type="ECO:0000256" key="1">
    <source>
        <dbReference type="SAM" id="MobiDB-lite"/>
    </source>
</evidence>
<organism evidence="2 3">
    <name type="scientific">Conger conger</name>
    <name type="common">Conger eel</name>
    <name type="synonym">Muraena conger</name>
    <dbReference type="NCBI Taxonomy" id="82655"/>
    <lineage>
        <taxon>Eukaryota</taxon>
        <taxon>Metazoa</taxon>
        <taxon>Chordata</taxon>
        <taxon>Craniata</taxon>
        <taxon>Vertebrata</taxon>
        <taxon>Euteleostomi</taxon>
        <taxon>Actinopterygii</taxon>
        <taxon>Neopterygii</taxon>
        <taxon>Teleostei</taxon>
        <taxon>Anguilliformes</taxon>
        <taxon>Congridae</taxon>
        <taxon>Conger</taxon>
    </lineage>
</organism>
<dbReference type="EMBL" id="JAFJMO010000016">
    <property type="protein sequence ID" value="KAJ8254576.1"/>
    <property type="molecule type" value="Genomic_DNA"/>
</dbReference>
<dbReference type="Proteomes" id="UP001152803">
    <property type="component" value="Unassembled WGS sequence"/>
</dbReference>
<protein>
    <submittedName>
        <fullName evidence="2">Uncharacterized protein</fullName>
    </submittedName>
</protein>
<keyword evidence="3" id="KW-1185">Reference proteome</keyword>
<name>A0A9Q1D0S1_CONCO</name>
<feature type="compositionally biased region" description="Pro residues" evidence="1">
    <location>
        <begin position="146"/>
        <end position="175"/>
    </location>
</feature>